<dbReference type="EMBL" id="NIXT01000345">
    <property type="protein sequence ID" value="OXE33313.1"/>
    <property type="molecule type" value="Genomic_DNA"/>
</dbReference>
<sequence>MDEALGKAKDFILNERADSTTNKEQEITDSLLDAIDTSENQLEDLKAWTVGGKAVIQPIVNLMYDDLIADTSNTNRTEDLMQLLVFDFLLNQDDWAPELTLTVYEEKYLGDITENFGSGLHAVYLDYNNHSPTKIVNWFLDQFIDKIQKNGNIPSDSVTFKIIQFFDDSKNKDNLRGLAQKYTESLSGINISNGNFNLENSLTKNEGNTHLSPTLKFFLLAQGAKEGLLSANDWVNFINADIE</sequence>
<dbReference type="GeneID" id="1192060"/>
<dbReference type="Proteomes" id="UP000214596">
    <property type="component" value="Unassembled WGS sequence"/>
</dbReference>
<dbReference type="OrthoDB" id="6463051at2"/>
<evidence type="ECO:0000313" key="1">
    <source>
        <dbReference type="EMBL" id="OXE33313.1"/>
    </source>
</evidence>
<reference evidence="1 2" key="1">
    <citation type="journal article" date="2017" name="Appl. Environ. Microbiol.">
        <title>Parallel evolution of two clades of a major Atlantic endemic Vibrio parahaemolyticus pathogen lineage by independent acquisition of related pathogenicity islands.</title>
        <authorList>
            <person name="Xu F."/>
            <person name="Gonzalez-Escalona N."/>
            <person name="Drees K.P."/>
            <person name="Sebra R.P."/>
            <person name="Cooper V.S."/>
            <person name="Jones S.H."/>
            <person name="Whistler C.A."/>
        </authorList>
    </citation>
    <scope>NUCLEOTIDE SEQUENCE [LARGE SCALE GENOMIC DNA]</scope>
    <source>
        <strain evidence="1 2">MAVP-3</strain>
    </source>
</reference>
<dbReference type="AlphaFoldDB" id="A0A0L8RW21"/>
<protein>
    <submittedName>
        <fullName evidence="1">Uncharacterized protein</fullName>
    </submittedName>
</protein>
<name>A0A0L8RW21_VIBPH</name>
<dbReference type="RefSeq" id="WP_005478096.1">
    <property type="nucleotide sequence ID" value="NZ_CAMFGX010000004.1"/>
</dbReference>
<gene>
    <name evidence="1" type="ORF">CA163_08175</name>
</gene>
<proteinExistence type="predicted"/>
<accession>A0A0L8RW21</accession>
<evidence type="ECO:0000313" key="2">
    <source>
        <dbReference type="Proteomes" id="UP000214596"/>
    </source>
</evidence>
<comment type="caution">
    <text evidence="1">The sequence shown here is derived from an EMBL/GenBank/DDBJ whole genome shotgun (WGS) entry which is preliminary data.</text>
</comment>
<organism evidence="1 2">
    <name type="scientific">Vibrio parahaemolyticus</name>
    <dbReference type="NCBI Taxonomy" id="670"/>
    <lineage>
        <taxon>Bacteria</taxon>
        <taxon>Pseudomonadati</taxon>
        <taxon>Pseudomonadota</taxon>
        <taxon>Gammaproteobacteria</taxon>
        <taxon>Vibrionales</taxon>
        <taxon>Vibrionaceae</taxon>
        <taxon>Vibrio</taxon>
    </lineage>
</organism>